<keyword evidence="1" id="KW-0732">Signal</keyword>
<reference evidence="5" key="1">
    <citation type="journal article" date="2023" name="Plant J.">
        <title>Genome sequences and population genomics provide insights into the demographic history, inbreeding, and mutation load of two 'living fossil' tree species of Dipteronia.</title>
        <authorList>
            <person name="Feng Y."/>
            <person name="Comes H.P."/>
            <person name="Chen J."/>
            <person name="Zhu S."/>
            <person name="Lu R."/>
            <person name="Zhang X."/>
            <person name="Li P."/>
            <person name="Qiu J."/>
            <person name="Olsen K.M."/>
            <person name="Qiu Y."/>
        </authorList>
    </citation>
    <scope>NUCLEOTIDE SEQUENCE</scope>
    <source>
        <strain evidence="5">KIB01</strain>
    </source>
</reference>
<dbReference type="Gene3D" id="2.90.10.10">
    <property type="entry name" value="Bulb-type lectin domain"/>
    <property type="match status" value="1"/>
</dbReference>
<dbReference type="EMBL" id="JANJYI010000008">
    <property type="protein sequence ID" value="KAK2639325.1"/>
    <property type="molecule type" value="Genomic_DNA"/>
</dbReference>
<dbReference type="SMART" id="SM00108">
    <property type="entry name" value="B_lectin"/>
    <property type="match status" value="1"/>
</dbReference>
<dbReference type="Pfam" id="PF01453">
    <property type="entry name" value="B_lectin"/>
    <property type="match status" value="1"/>
</dbReference>
<organism evidence="5 6">
    <name type="scientific">Dipteronia dyeriana</name>
    <dbReference type="NCBI Taxonomy" id="168575"/>
    <lineage>
        <taxon>Eukaryota</taxon>
        <taxon>Viridiplantae</taxon>
        <taxon>Streptophyta</taxon>
        <taxon>Embryophyta</taxon>
        <taxon>Tracheophyta</taxon>
        <taxon>Spermatophyta</taxon>
        <taxon>Magnoliopsida</taxon>
        <taxon>eudicotyledons</taxon>
        <taxon>Gunneridae</taxon>
        <taxon>Pentapetalae</taxon>
        <taxon>rosids</taxon>
        <taxon>malvids</taxon>
        <taxon>Sapindales</taxon>
        <taxon>Sapindaceae</taxon>
        <taxon>Hippocastanoideae</taxon>
        <taxon>Acereae</taxon>
        <taxon>Dipteronia</taxon>
    </lineage>
</organism>
<evidence type="ECO:0000256" key="2">
    <source>
        <dbReference type="ARBA" id="ARBA00023157"/>
    </source>
</evidence>
<keyword evidence="2" id="KW-1015">Disulfide bond</keyword>
<evidence type="ECO:0000313" key="6">
    <source>
        <dbReference type="Proteomes" id="UP001280121"/>
    </source>
</evidence>
<evidence type="ECO:0000256" key="1">
    <source>
        <dbReference type="ARBA" id="ARBA00022729"/>
    </source>
</evidence>
<keyword evidence="3" id="KW-0325">Glycoprotein</keyword>
<dbReference type="PANTHER" id="PTHR32444">
    <property type="entry name" value="BULB-TYPE LECTIN DOMAIN-CONTAINING PROTEIN"/>
    <property type="match status" value="1"/>
</dbReference>
<accession>A0AAD9TPF6</accession>
<dbReference type="InterPro" id="IPR036426">
    <property type="entry name" value="Bulb-type_lectin_dom_sf"/>
</dbReference>
<name>A0AAD9TPF6_9ROSI</name>
<dbReference type="SUPFAM" id="SSF51110">
    <property type="entry name" value="alpha-D-mannose-specific plant lectins"/>
    <property type="match status" value="1"/>
</dbReference>
<gene>
    <name evidence="5" type="ORF">Ddye_027120</name>
</gene>
<comment type="caution">
    <text evidence="5">The sequence shown here is derived from an EMBL/GenBank/DDBJ whole genome shotgun (WGS) entry which is preliminary data.</text>
</comment>
<dbReference type="PROSITE" id="PS50927">
    <property type="entry name" value="BULB_LECTIN"/>
    <property type="match status" value="1"/>
</dbReference>
<feature type="domain" description="Bulb-type lectin" evidence="4">
    <location>
        <begin position="1"/>
        <end position="110"/>
    </location>
</feature>
<evidence type="ECO:0000259" key="4">
    <source>
        <dbReference type="PROSITE" id="PS50927"/>
    </source>
</evidence>
<dbReference type="PANTHER" id="PTHR32444:SF183">
    <property type="entry name" value="APPLE DOMAIN-CONTAINING PROTEIN"/>
    <property type="match status" value="1"/>
</dbReference>
<protein>
    <recommendedName>
        <fullName evidence="4">Bulb-type lectin domain-containing protein</fullName>
    </recommendedName>
</protein>
<sequence>MVVSAGEVFEMGFFSRGKLRSRYLGVWYKKDIDRSVVWVANKDTPILDSSGVLSINTGGILVLLMNSSNDIVWSSSKGSRAPQNPVAVLLDSGNLVLKDDRNDNNNNNPDKFLW</sequence>
<dbReference type="AlphaFoldDB" id="A0AAD9TPF6"/>
<dbReference type="Proteomes" id="UP001280121">
    <property type="component" value="Unassembled WGS sequence"/>
</dbReference>
<dbReference type="CDD" id="cd00028">
    <property type="entry name" value="B_lectin"/>
    <property type="match status" value="1"/>
</dbReference>
<dbReference type="InterPro" id="IPR001480">
    <property type="entry name" value="Bulb-type_lectin_dom"/>
</dbReference>
<proteinExistence type="predicted"/>
<evidence type="ECO:0000256" key="3">
    <source>
        <dbReference type="ARBA" id="ARBA00023180"/>
    </source>
</evidence>
<keyword evidence="6" id="KW-1185">Reference proteome</keyword>
<evidence type="ECO:0000313" key="5">
    <source>
        <dbReference type="EMBL" id="KAK2639325.1"/>
    </source>
</evidence>